<dbReference type="AlphaFoldDB" id="S2KJ11"/>
<dbReference type="SUPFAM" id="SSF49764">
    <property type="entry name" value="HSP20-like chaperones"/>
    <property type="match status" value="1"/>
</dbReference>
<organism evidence="6 7">
    <name type="scientific">Mucor circinelloides f. circinelloides (strain 1006PhL)</name>
    <name type="common">Mucormycosis agent</name>
    <name type="synonym">Calyptromyces circinelloides</name>
    <dbReference type="NCBI Taxonomy" id="1220926"/>
    <lineage>
        <taxon>Eukaryota</taxon>
        <taxon>Fungi</taxon>
        <taxon>Fungi incertae sedis</taxon>
        <taxon>Mucoromycota</taxon>
        <taxon>Mucoromycotina</taxon>
        <taxon>Mucoromycetes</taxon>
        <taxon>Mucorales</taxon>
        <taxon>Mucorineae</taxon>
        <taxon>Mucoraceae</taxon>
        <taxon>Mucor</taxon>
    </lineage>
</organism>
<name>S2KJ11_MUCC1</name>
<evidence type="ECO:0000313" key="6">
    <source>
        <dbReference type="EMBL" id="EPB92400.1"/>
    </source>
</evidence>
<accession>S2KJ11</accession>
<evidence type="ECO:0000256" key="4">
    <source>
        <dbReference type="SAM" id="MobiDB-lite"/>
    </source>
</evidence>
<dbReference type="PROSITE" id="PS01031">
    <property type="entry name" value="SHSP"/>
    <property type="match status" value="1"/>
</dbReference>
<dbReference type="InterPro" id="IPR031107">
    <property type="entry name" value="Small_HSP"/>
</dbReference>
<comment type="similarity">
    <text evidence="2 3">Belongs to the small heat shock protein (HSP20) family.</text>
</comment>
<dbReference type="eggNOG" id="KOG0710">
    <property type="taxonomic scope" value="Eukaryota"/>
</dbReference>
<protein>
    <recommendedName>
        <fullName evidence="5">SHSP domain-containing protein</fullName>
    </recommendedName>
</protein>
<dbReference type="InterPro" id="IPR002068">
    <property type="entry name" value="A-crystallin/Hsp20_dom"/>
</dbReference>
<dbReference type="Proteomes" id="UP000014254">
    <property type="component" value="Unassembled WGS sequence"/>
</dbReference>
<proteinExistence type="inferred from homology"/>
<dbReference type="OMA" id="HFWAKER"/>
<gene>
    <name evidence="6" type="ORF">HMPREF1544_00698</name>
</gene>
<sequence>MALSTHFTNALRDTQRAMVDLERMLGAVPGTLMPSFLNHAGTRYPTTDILETKDCYELQAEVPGFDKKDIQIEVPDSHTVVLKGTMQQERKMESPPASSDTQAMEGMSDTQQVTATAADKEKQVGQAPQGHQWWVQERVSGSFFRSFQLPIDIDPQTIKASCTNGVLKVTIPKTEGKQSALINID</sequence>
<dbReference type="InParanoid" id="S2KJ11"/>
<dbReference type="EMBL" id="KE123900">
    <property type="protein sequence ID" value="EPB92400.1"/>
    <property type="molecule type" value="Genomic_DNA"/>
</dbReference>
<evidence type="ECO:0000256" key="1">
    <source>
        <dbReference type="ARBA" id="ARBA00023016"/>
    </source>
</evidence>
<feature type="compositionally biased region" description="Polar residues" evidence="4">
    <location>
        <begin position="96"/>
        <end position="111"/>
    </location>
</feature>
<keyword evidence="7" id="KW-1185">Reference proteome</keyword>
<evidence type="ECO:0000256" key="2">
    <source>
        <dbReference type="PROSITE-ProRule" id="PRU00285"/>
    </source>
</evidence>
<evidence type="ECO:0000313" key="7">
    <source>
        <dbReference type="Proteomes" id="UP000014254"/>
    </source>
</evidence>
<reference evidence="7" key="1">
    <citation type="submission" date="2013-05" db="EMBL/GenBank/DDBJ databases">
        <title>The Genome sequence of Mucor circinelloides f. circinelloides 1006PhL.</title>
        <authorList>
            <consortium name="The Broad Institute Genomics Platform"/>
            <person name="Cuomo C."/>
            <person name="Earl A."/>
            <person name="Findley K."/>
            <person name="Lee S.C."/>
            <person name="Walker B."/>
            <person name="Young S."/>
            <person name="Zeng Q."/>
            <person name="Gargeya S."/>
            <person name="Fitzgerald M."/>
            <person name="Haas B."/>
            <person name="Abouelleil A."/>
            <person name="Allen A.W."/>
            <person name="Alvarado L."/>
            <person name="Arachchi H.M."/>
            <person name="Berlin A.M."/>
            <person name="Chapman S.B."/>
            <person name="Gainer-Dewar J."/>
            <person name="Goldberg J."/>
            <person name="Griggs A."/>
            <person name="Gujja S."/>
            <person name="Hansen M."/>
            <person name="Howarth C."/>
            <person name="Imamovic A."/>
            <person name="Ireland A."/>
            <person name="Larimer J."/>
            <person name="McCowan C."/>
            <person name="Murphy C."/>
            <person name="Pearson M."/>
            <person name="Poon T.W."/>
            <person name="Priest M."/>
            <person name="Roberts A."/>
            <person name="Saif S."/>
            <person name="Shea T."/>
            <person name="Sisk P."/>
            <person name="Sykes S."/>
            <person name="Wortman J."/>
            <person name="Nusbaum C."/>
            <person name="Birren B."/>
        </authorList>
    </citation>
    <scope>NUCLEOTIDE SEQUENCE [LARGE SCALE GENOMIC DNA]</scope>
    <source>
        <strain evidence="7">1006PhL</strain>
    </source>
</reference>
<dbReference type="CDD" id="cd06464">
    <property type="entry name" value="ACD_sHsps-like"/>
    <property type="match status" value="1"/>
</dbReference>
<dbReference type="OrthoDB" id="1431247at2759"/>
<evidence type="ECO:0000256" key="3">
    <source>
        <dbReference type="RuleBase" id="RU003616"/>
    </source>
</evidence>
<dbReference type="Pfam" id="PF00011">
    <property type="entry name" value="HSP20"/>
    <property type="match status" value="2"/>
</dbReference>
<feature type="region of interest" description="Disordered" evidence="4">
    <location>
        <begin position="87"/>
        <end position="111"/>
    </location>
</feature>
<dbReference type="VEuPathDB" id="FungiDB:HMPREF1544_00698"/>
<dbReference type="STRING" id="1220926.S2KJ11"/>
<feature type="domain" description="SHSP" evidence="5">
    <location>
        <begin position="38"/>
        <end position="185"/>
    </location>
</feature>
<dbReference type="Gene3D" id="2.60.40.790">
    <property type="match status" value="1"/>
</dbReference>
<dbReference type="InterPro" id="IPR008978">
    <property type="entry name" value="HSP20-like_chaperone"/>
</dbReference>
<keyword evidence="1" id="KW-0346">Stress response</keyword>
<evidence type="ECO:0000259" key="5">
    <source>
        <dbReference type="PROSITE" id="PS01031"/>
    </source>
</evidence>
<dbReference type="PANTHER" id="PTHR11527">
    <property type="entry name" value="HEAT-SHOCK PROTEIN 20 FAMILY MEMBER"/>
    <property type="match status" value="1"/>
</dbReference>